<evidence type="ECO:0000313" key="1">
    <source>
        <dbReference type="EMBL" id="KKM85916.1"/>
    </source>
</evidence>
<accession>A0A0F9LFC9</accession>
<comment type="caution">
    <text evidence="1">The sequence shown here is derived from an EMBL/GenBank/DDBJ whole genome shotgun (WGS) entry which is preliminary data.</text>
</comment>
<organism evidence="1">
    <name type="scientific">marine sediment metagenome</name>
    <dbReference type="NCBI Taxonomy" id="412755"/>
    <lineage>
        <taxon>unclassified sequences</taxon>
        <taxon>metagenomes</taxon>
        <taxon>ecological metagenomes</taxon>
    </lineage>
</organism>
<dbReference type="EMBL" id="LAZR01007336">
    <property type="protein sequence ID" value="KKM85916.1"/>
    <property type="molecule type" value="Genomic_DNA"/>
</dbReference>
<gene>
    <name evidence="1" type="ORF">LCGC14_1284250</name>
</gene>
<proteinExistence type="predicted"/>
<sequence>MIHPDDKAIVYGIIDEMQRHQRRLKIVGMLVDFDDPGMATKLATWYASLDDALVKLRCIIEGEVEAGGMAKIDSSSTL</sequence>
<protein>
    <submittedName>
        <fullName evidence="1">Uncharacterized protein</fullName>
    </submittedName>
</protein>
<dbReference type="AlphaFoldDB" id="A0A0F9LFC9"/>
<name>A0A0F9LFC9_9ZZZZ</name>
<reference evidence="1" key="1">
    <citation type="journal article" date="2015" name="Nature">
        <title>Complex archaea that bridge the gap between prokaryotes and eukaryotes.</title>
        <authorList>
            <person name="Spang A."/>
            <person name="Saw J.H."/>
            <person name="Jorgensen S.L."/>
            <person name="Zaremba-Niedzwiedzka K."/>
            <person name="Martijn J."/>
            <person name="Lind A.E."/>
            <person name="van Eijk R."/>
            <person name="Schleper C."/>
            <person name="Guy L."/>
            <person name="Ettema T.J."/>
        </authorList>
    </citation>
    <scope>NUCLEOTIDE SEQUENCE</scope>
</reference>